<reference evidence="2 3" key="1">
    <citation type="submission" date="2021-07" db="EMBL/GenBank/DDBJ databases">
        <authorList>
            <person name="Palmer J.M."/>
        </authorList>
    </citation>
    <scope>NUCLEOTIDE SEQUENCE [LARGE SCALE GENOMIC DNA]</scope>
    <source>
        <strain evidence="2 3">AT_MEX2019</strain>
        <tissue evidence="2">Muscle</tissue>
    </source>
</reference>
<comment type="caution">
    <text evidence="2">The sequence shown here is derived from an EMBL/GenBank/DDBJ whole genome shotgun (WGS) entry which is preliminary data.</text>
</comment>
<dbReference type="EMBL" id="JAHUTI010069738">
    <property type="protein sequence ID" value="MED6254687.1"/>
    <property type="molecule type" value="Genomic_DNA"/>
</dbReference>
<feature type="compositionally biased region" description="Polar residues" evidence="1">
    <location>
        <begin position="67"/>
        <end position="79"/>
    </location>
</feature>
<gene>
    <name evidence="2" type="ORF">ATANTOWER_031639</name>
</gene>
<evidence type="ECO:0000256" key="1">
    <source>
        <dbReference type="SAM" id="MobiDB-lite"/>
    </source>
</evidence>
<evidence type="ECO:0000313" key="3">
    <source>
        <dbReference type="Proteomes" id="UP001345963"/>
    </source>
</evidence>
<accession>A0ABU7BVK4</accession>
<protein>
    <submittedName>
        <fullName evidence="2">Uncharacterized protein</fullName>
    </submittedName>
</protein>
<feature type="region of interest" description="Disordered" evidence="1">
    <location>
        <begin position="59"/>
        <end position="79"/>
    </location>
</feature>
<keyword evidence="3" id="KW-1185">Reference proteome</keyword>
<sequence length="79" mass="8249">MLSPSAAAPAGQQSIRSRTSCSMLPWLQSSTEHLNRLSILCPAPLCSVDTPSIIAHSPCPPQPHTRPVSSGSAGCQTHC</sequence>
<evidence type="ECO:0000313" key="2">
    <source>
        <dbReference type="EMBL" id="MED6254687.1"/>
    </source>
</evidence>
<name>A0ABU7BVK4_9TELE</name>
<dbReference type="Proteomes" id="UP001345963">
    <property type="component" value="Unassembled WGS sequence"/>
</dbReference>
<proteinExistence type="predicted"/>
<organism evidence="2 3">
    <name type="scientific">Ataeniobius toweri</name>
    <dbReference type="NCBI Taxonomy" id="208326"/>
    <lineage>
        <taxon>Eukaryota</taxon>
        <taxon>Metazoa</taxon>
        <taxon>Chordata</taxon>
        <taxon>Craniata</taxon>
        <taxon>Vertebrata</taxon>
        <taxon>Euteleostomi</taxon>
        <taxon>Actinopterygii</taxon>
        <taxon>Neopterygii</taxon>
        <taxon>Teleostei</taxon>
        <taxon>Neoteleostei</taxon>
        <taxon>Acanthomorphata</taxon>
        <taxon>Ovalentaria</taxon>
        <taxon>Atherinomorphae</taxon>
        <taxon>Cyprinodontiformes</taxon>
        <taxon>Goodeidae</taxon>
        <taxon>Ataeniobius</taxon>
    </lineage>
</organism>